<keyword evidence="1" id="KW-0812">Transmembrane</keyword>
<reference evidence="2 3" key="1">
    <citation type="submission" date="2018-09" db="EMBL/GenBank/DDBJ databases">
        <title>Profundibacter amoris BAR1 gen. nov., sp. nov., a new member of the Roseobacter clade isolated at Lokis Castle Vent Field on the Arctic Mid-Oceanic Ridge.</title>
        <authorList>
            <person name="Le Moine Bauer S."/>
            <person name="Sjoeberg A.G."/>
            <person name="L'Haridon S."/>
            <person name="Stokke R."/>
            <person name="Roalkvam I."/>
            <person name="Steen I.H."/>
            <person name="Dahle H."/>
        </authorList>
    </citation>
    <scope>NUCLEOTIDE SEQUENCE [LARGE SCALE GENOMIC DNA]</scope>
    <source>
        <strain evidence="2 3">BAR1</strain>
    </source>
</reference>
<feature type="transmembrane region" description="Helical" evidence="1">
    <location>
        <begin position="7"/>
        <end position="30"/>
    </location>
</feature>
<keyword evidence="1" id="KW-1133">Transmembrane helix</keyword>
<sequence length="148" mass="15829">MKHKLHAIAGTTALLTILTFWVSTLISELFGSHAQITSVKTFVLYGMILLIPAMIATGASGASLGKGWKLPVVGRKAKRMKIIAANGILILMPSAFFLASKAQAGAFDTMFYVVQAAEIIAGAINITLLSLNMRDGLALRRRRKSAAK</sequence>
<dbReference type="AlphaFoldDB" id="A0A347UE70"/>
<feature type="transmembrane region" description="Helical" evidence="1">
    <location>
        <begin position="42"/>
        <end position="62"/>
    </location>
</feature>
<proteinExistence type="predicted"/>
<gene>
    <name evidence="2" type="ORF">BAR1_03895</name>
</gene>
<protein>
    <submittedName>
        <fullName evidence="2">Uncharacterized protein</fullName>
    </submittedName>
</protein>
<feature type="transmembrane region" description="Helical" evidence="1">
    <location>
        <begin position="111"/>
        <end position="133"/>
    </location>
</feature>
<dbReference type="RefSeq" id="WP_118941806.1">
    <property type="nucleotide sequence ID" value="NZ_CP032125.1"/>
</dbReference>
<dbReference type="KEGG" id="pamo:BAR1_03895"/>
<feature type="transmembrane region" description="Helical" evidence="1">
    <location>
        <begin position="82"/>
        <end position="99"/>
    </location>
</feature>
<name>A0A347UE70_9RHOB</name>
<evidence type="ECO:0000313" key="2">
    <source>
        <dbReference type="EMBL" id="AXX97148.1"/>
    </source>
</evidence>
<organism evidence="2 3">
    <name type="scientific">Profundibacter amoris</name>
    <dbReference type="NCBI Taxonomy" id="2171755"/>
    <lineage>
        <taxon>Bacteria</taxon>
        <taxon>Pseudomonadati</taxon>
        <taxon>Pseudomonadota</taxon>
        <taxon>Alphaproteobacteria</taxon>
        <taxon>Rhodobacterales</taxon>
        <taxon>Paracoccaceae</taxon>
        <taxon>Profundibacter</taxon>
    </lineage>
</organism>
<keyword evidence="3" id="KW-1185">Reference proteome</keyword>
<evidence type="ECO:0000256" key="1">
    <source>
        <dbReference type="SAM" id="Phobius"/>
    </source>
</evidence>
<keyword evidence="1" id="KW-0472">Membrane</keyword>
<dbReference type="EMBL" id="CP032125">
    <property type="protein sequence ID" value="AXX97148.1"/>
    <property type="molecule type" value="Genomic_DNA"/>
</dbReference>
<dbReference type="Proteomes" id="UP000261704">
    <property type="component" value="Chromosome"/>
</dbReference>
<accession>A0A347UE70</accession>
<evidence type="ECO:0000313" key="3">
    <source>
        <dbReference type="Proteomes" id="UP000261704"/>
    </source>
</evidence>
<dbReference type="OrthoDB" id="5195601at2"/>